<comment type="caution">
    <text evidence="2">The sequence shown here is derived from an EMBL/GenBank/DDBJ whole genome shotgun (WGS) entry which is preliminary data.</text>
</comment>
<feature type="compositionally biased region" description="Basic and acidic residues" evidence="1">
    <location>
        <begin position="148"/>
        <end position="173"/>
    </location>
</feature>
<evidence type="ECO:0000313" key="2">
    <source>
        <dbReference type="EMBL" id="GJF00927.1"/>
    </source>
</evidence>
<dbReference type="AlphaFoldDB" id="A0A9P3GT74"/>
<evidence type="ECO:0000313" key="3">
    <source>
        <dbReference type="Proteomes" id="UP000703269"/>
    </source>
</evidence>
<feature type="region of interest" description="Disordered" evidence="1">
    <location>
        <begin position="143"/>
        <end position="196"/>
    </location>
</feature>
<organism evidence="2 3">
    <name type="scientific">Phanerochaete sordida</name>
    <dbReference type="NCBI Taxonomy" id="48140"/>
    <lineage>
        <taxon>Eukaryota</taxon>
        <taxon>Fungi</taxon>
        <taxon>Dikarya</taxon>
        <taxon>Basidiomycota</taxon>
        <taxon>Agaricomycotina</taxon>
        <taxon>Agaricomycetes</taxon>
        <taxon>Polyporales</taxon>
        <taxon>Phanerochaetaceae</taxon>
        <taxon>Phanerochaete</taxon>
    </lineage>
</organism>
<feature type="compositionally biased region" description="Basic and acidic residues" evidence="1">
    <location>
        <begin position="183"/>
        <end position="196"/>
    </location>
</feature>
<accession>A0A9P3GT74</accession>
<dbReference type="Proteomes" id="UP000703269">
    <property type="component" value="Unassembled WGS sequence"/>
</dbReference>
<dbReference type="EMBL" id="BPQB01000246">
    <property type="protein sequence ID" value="GJF00927.1"/>
    <property type="molecule type" value="Genomic_DNA"/>
</dbReference>
<sequence length="196" mass="22207">MAARPPMRVKVLTLEESINLQQLAVKAALEPEPVVEAPRAPRVRKESGYYECVKATRDDLCDVVKEKLVLASGDERARMLWTSSPSDIPNVTYLYNVELVGWPADIVFDSPSRNSSLTQLTTLVRGFEGEDIKFVRMPLGGARRLARQHRDPVPDARRVDTGKRPKRRAETLSRKKGSRKKTVKIDRLEDAKEDRI</sequence>
<protein>
    <submittedName>
        <fullName evidence="2">Uncharacterized protein</fullName>
    </submittedName>
</protein>
<evidence type="ECO:0000256" key="1">
    <source>
        <dbReference type="SAM" id="MobiDB-lite"/>
    </source>
</evidence>
<proteinExistence type="predicted"/>
<name>A0A9P3GT74_9APHY</name>
<keyword evidence="3" id="KW-1185">Reference proteome</keyword>
<gene>
    <name evidence="2" type="ORF">PsYK624_172310</name>
</gene>
<reference evidence="2 3" key="1">
    <citation type="submission" date="2021-08" db="EMBL/GenBank/DDBJ databases">
        <title>Draft Genome Sequence of Phanerochaete sordida strain YK-624.</title>
        <authorList>
            <person name="Mori T."/>
            <person name="Dohra H."/>
            <person name="Suzuki T."/>
            <person name="Kawagishi H."/>
            <person name="Hirai H."/>
        </authorList>
    </citation>
    <scope>NUCLEOTIDE SEQUENCE [LARGE SCALE GENOMIC DNA]</scope>
    <source>
        <strain evidence="2 3">YK-624</strain>
    </source>
</reference>